<dbReference type="Proteomes" id="UP000734854">
    <property type="component" value="Unassembled WGS sequence"/>
</dbReference>
<dbReference type="SUPFAM" id="SSF55874">
    <property type="entry name" value="ATPase domain of HSP90 chaperone/DNA topoisomerase II/histidine kinase"/>
    <property type="match status" value="1"/>
</dbReference>
<dbReference type="Gene3D" id="1.10.472.10">
    <property type="entry name" value="Cyclin-like"/>
    <property type="match status" value="1"/>
</dbReference>
<dbReference type="SUPFAM" id="SSF54928">
    <property type="entry name" value="RNA-binding domain, RBD"/>
    <property type="match status" value="3"/>
</dbReference>
<evidence type="ECO:0000256" key="8">
    <source>
        <dbReference type="PROSITE-ProRule" id="PRU00176"/>
    </source>
</evidence>
<dbReference type="SUPFAM" id="SSF47954">
    <property type="entry name" value="Cyclin-like"/>
    <property type="match status" value="1"/>
</dbReference>
<dbReference type="InterPro" id="IPR036890">
    <property type="entry name" value="HATPase_C_sf"/>
</dbReference>
<dbReference type="InterPro" id="IPR050956">
    <property type="entry name" value="2C_system_His_kinase"/>
</dbReference>
<organism evidence="14 15">
    <name type="scientific">Zingiber officinale</name>
    <name type="common">Ginger</name>
    <name type="synonym">Amomum zingiber</name>
    <dbReference type="NCBI Taxonomy" id="94328"/>
    <lineage>
        <taxon>Eukaryota</taxon>
        <taxon>Viridiplantae</taxon>
        <taxon>Streptophyta</taxon>
        <taxon>Embryophyta</taxon>
        <taxon>Tracheophyta</taxon>
        <taxon>Spermatophyta</taxon>
        <taxon>Magnoliopsida</taxon>
        <taxon>Liliopsida</taxon>
        <taxon>Zingiberales</taxon>
        <taxon>Zingiberaceae</taxon>
        <taxon>Zingiber</taxon>
    </lineage>
</organism>
<dbReference type="EC" id="2.7.13.3" evidence="3"/>
<evidence type="ECO:0000259" key="11">
    <source>
        <dbReference type="PROSITE" id="PS50102"/>
    </source>
</evidence>
<feature type="compositionally biased region" description="Acidic residues" evidence="9">
    <location>
        <begin position="586"/>
        <end position="600"/>
    </location>
</feature>
<dbReference type="SUPFAM" id="SSF52172">
    <property type="entry name" value="CheY-like"/>
    <property type="match status" value="1"/>
</dbReference>
<dbReference type="Gene3D" id="3.30.565.10">
    <property type="entry name" value="Histidine kinase-like ATPase, C-terminal domain"/>
    <property type="match status" value="1"/>
</dbReference>
<feature type="region of interest" description="Disordered" evidence="9">
    <location>
        <begin position="279"/>
        <end position="301"/>
    </location>
</feature>
<feature type="compositionally biased region" description="Basic and acidic residues" evidence="9">
    <location>
        <begin position="601"/>
        <end position="613"/>
    </location>
</feature>
<dbReference type="SMART" id="SM00448">
    <property type="entry name" value="REC"/>
    <property type="match status" value="1"/>
</dbReference>
<dbReference type="SMART" id="SM00387">
    <property type="entry name" value="HATPase_c"/>
    <property type="match status" value="1"/>
</dbReference>
<feature type="domain" description="RRM" evidence="11">
    <location>
        <begin position="858"/>
        <end position="940"/>
    </location>
</feature>
<evidence type="ECO:0000256" key="6">
    <source>
        <dbReference type="ARBA" id="ARBA00023012"/>
    </source>
</evidence>
<dbReference type="PROSITE" id="PS50110">
    <property type="entry name" value="RESPONSE_REGULATORY"/>
    <property type="match status" value="1"/>
</dbReference>
<evidence type="ECO:0000256" key="9">
    <source>
        <dbReference type="SAM" id="MobiDB-lite"/>
    </source>
</evidence>
<evidence type="ECO:0000259" key="13">
    <source>
        <dbReference type="PROSITE" id="PS50110"/>
    </source>
</evidence>
<feature type="region of interest" description="Disordered" evidence="9">
    <location>
        <begin position="570"/>
        <end position="687"/>
    </location>
</feature>
<feature type="transmembrane region" description="Helical" evidence="10">
    <location>
        <begin position="2230"/>
        <end position="2254"/>
    </location>
</feature>
<feature type="region of interest" description="Disordered" evidence="9">
    <location>
        <begin position="2302"/>
        <end position="2353"/>
    </location>
</feature>
<dbReference type="PROSITE" id="PS50109">
    <property type="entry name" value="HIS_KIN"/>
    <property type="match status" value="1"/>
</dbReference>
<dbReference type="InterPro" id="IPR011006">
    <property type="entry name" value="CheY-like_superfamily"/>
</dbReference>
<comment type="caution">
    <text evidence="14">The sequence shown here is derived from an EMBL/GenBank/DDBJ whole genome shotgun (WGS) entry which is preliminary data.</text>
</comment>
<sequence>MPASGARVVVAGGGGARASVTPHAWTRATPLPTGEQCLLPMLCREMSGHYREITDLYGSFRLCRSLLPSPIYGFRRQVLGGFSVKFQLELQRYLEICISIWRPCDLCCGEDDTVVDPDSGACVCCSYGCVVSTDEFRHQAFTSDGQATGFLHNITDFDYRQRKLHRARSQIEDLTSALGLSSLRATDVSNLISEATDGSFGDGQWFSDLIAACSYIVARRHRIPTSLTEAADAVSRDACDVDHMVTRVVQHLRLPSLPEFNFAASLDRVVNTCQSFKGLDPEKSKSAKGNSFSTAPPNGSSQLGASRFRWLLRSSPLLRMLTGLKLPWRRLRRGFLLGKSKSDHSVDLGFGFDAFSGALKKDNEDESKYFKIGEEQDCTANCDNFAYAKLSGECISSAYDKVLERIDHLKAIGEFDKDRSKRMRREIVETRALQDAWEGRWDRENKLTLEQILERDVGFYAQPPSSVAGVQSRRCRRAKIEAAKQRIQKIMKTFGTKQNADGGVKVEDCVVEERVGRKRRRTKKQCEDKLDWEDCTIELLLLHRVEEDEIEQDSVCNLAELNVHIDSVPSSTAKPVAKTVNKECSSSEEDDDDSSEESSDDERSKQQQAKKDSVPSSKAKPVAKTVKTESGSSKEDDEDDSSEESSYDEPSKQQQAKKATQASTKSNSSDSYEEYFDEKSEDEKPPKIPKKVVLRSGSCFYEMVLLLMQDDDVEMKDASVVSAEKQTATKSEKKMSGQTDCFILYYLKIVTTENQTPGSQTLFIGNLSYVVGQDDVAEFFKAAGEVDVCLATSEDGSFKGFGHVEFATEENAKMALELNGNDYLVVVLDLMWPVKEVPIPLRVGNKDNYQKGSKGQSQTIFVKGFDRSLEEYQIRSSLEEHFGSCREITRVSIPRIMKLGLPKGLIAYMGFKDQESFNKAYGLNGSDLEGHTLTVDEAKPRPNNCDGGWSGVRDGAGRSKRQEILRKRRCQTQQSSRTPSTGKKTTLGDDQSNLESSLKINFVCVGLATPPSPLPSMMMPLCLIHKELASILSNLGEDNEDSESSFVINKVFVLRLSVRSQRCSASRPTRRSPLLASSLRHFFFSFLRARTSCVPPPAAAPAAFSPVFTRAAPTTLPQGCWNNEDAQACLSKLQDSLANGLFLNSNGICHLIMGKIKLKKYIIHYKNIFMQTLLLLGVSMLVLVSLIIQETKGDCNREEIITVVSLIKDHENQLLQIDTMMHGIAQTLTWEKNLSFLFTTQSKIVPQLYMAIMMQKWVAEISYVEPQGKVFSYYGQGNETYVLFSNDYDYLWCTQALNGTGKFSDEVTCSPPRHLNDSLFHIASYVGIGLQSIHMLFFNTPLGNSTNGVLSVGVPLETLKDSISSINIHGGHLHLATRGGEVIAPDGPPHTHFVYGDNGVSVVAMDEDDMNVVEKYDDLPCHGNISVWPSHIKCLKIQGRRYQFGCFLLDAYGMELVYIAAFPCKGGVSLLKKMRTVVVILVLLIILGMVLGSYVLLHLLHRSQLQEGLLQAKLIKLKGAIQQAERKSMNKSLAFASASHDIRTSLAGITGLVGICLADAPRVSELHSNMQQINTCVTKLLGILNSILDTSKIEAGKMQPEEVEFDICQVLEESTDIFHIVGLSKGLEVIWDPCDFSIFTSTIVRGDCQRLKQIIDNLLSNAVKFTSEGHVVLRAWARKPSFKKIEVSSRKGYNLRNVLNPLLGWRSKDSLGDNYVGDLIESDPNHIEIIIEVDDTGVGIPKEKRVSIFENYVQVKESMNGGHEGTGLGLGIVQSFVRLMGGEIKIMDKTPNEKGTCFRFNILLKSCKPSDANVDDESRAERSSSLPTNSIIIKDSANSQIVRSSISSMGFRRGLARDSIHAILFVQGDETIRILQRWMEISGVEVWVIDHWRLIYSITEKIKNSLGRLGRSKSRSLASLLNTAAEFSHSKDEANKFLPLSNIEFKTSSKDYTSCVLIVIDFSHGNFPEIELTLKKLISGNESLHFKIVWLVNSNAPTDGLRRSKHVPCHLILKKPIHGSRLYALSRLIQDFGRESEHDLHKMPSSMESNKFLSNSSSFQCSSHEVFSSSLNLEHKPLNGMNIFLAEDVPILRQVATKLISRLGASVTSCENGLKTLDLIRNALRKLDSTHEGNASNDSKGFPYDAILMDCEMPFMNGYEATRLIREEERNYGLRIPIIALTAHASPEEERKTALAGMDFHLTKPLQANQLLHAINTVIKKFLRRLMSGGFVAIVIVESLSMFSSVFVPLLFCVDFDLFIVRLGVTRIGNKKRIGILELLVIVSVPVLELLLVYDKHLNDDSVPSSKAKPVAKTVNKECSSSEEDDDDSSEESSDDERSKQQQAKKTKSVAKTVKKENSKSVYKFAEILSHLQKPNLLLRLSKQRAAAVRKIDDEDDSSEESSYDEPSKQQQAKKATQASTKSNSSDSYEEYFDEKSEDEKPPKIPKKVDLRSGRYMHEHIYALCLHGNYVTDSSEESFDEESEDENLLKTPKKNYLLNVSHGAILDALELTSLALSSTTELSLRKKSYHKANCFYVMMLLLMPDNDVEMKDASVVSAEKQTAKKSEKKMVSATVLAEFFKAAGEVVDVRLAIAGDGSFKGFGHVEFATEENAEKALELNGNELFGRGVRLDVARERGSYTPQSGSLEEDQIRSSLEEHFGSCGEITQISIPSIMKLELLKGLIAYMGFKDQESFNKAYELNGFDLGGYTSTVDEVKLRADNCDGGWSGGRDGGGRSGGRFGGTEGAKCGEGVTVAADLTLQQGPWLWWYTIQAAKFCDT</sequence>
<feature type="region of interest" description="Disordered" evidence="9">
    <location>
        <begin position="936"/>
        <end position="991"/>
    </location>
</feature>
<feature type="transmembrane region" description="Helical" evidence="10">
    <location>
        <begin position="1476"/>
        <end position="1497"/>
    </location>
</feature>
<evidence type="ECO:0000313" key="15">
    <source>
        <dbReference type="Proteomes" id="UP000734854"/>
    </source>
</evidence>
<dbReference type="InterPro" id="IPR003594">
    <property type="entry name" value="HATPase_dom"/>
</dbReference>
<dbReference type="InterPro" id="IPR035979">
    <property type="entry name" value="RBD_domain_sf"/>
</dbReference>
<feature type="compositionally biased region" description="Acidic residues" evidence="9">
    <location>
        <begin position="2394"/>
        <end position="2404"/>
    </location>
</feature>
<dbReference type="InterPro" id="IPR005467">
    <property type="entry name" value="His_kinase_dom"/>
</dbReference>
<dbReference type="PRINTS" id="PR00344">
    <property type="entry name" value="BCTRLSENSOR"/>
</dbReference>
<feature type="compositionally biased region" description="Polar residues" evidence="9">
    <location>
        <begin position="287"/>
        <end position="301"/>
    </location>
</feature>
<dbReference type="Pfam" id="PF02518">
    <property type="entry name" value="HATPase_c"/>
    <property type="match status" value="1"/>
</dbReference>
<feature type="compositionally biased region" description="Basic and acidic residues" evidence="9">
    <location>
        <begin position="677"/>
        <end position="686"/>
    </location>
</feature>
<evidence type="ECO:0000256" key="5">
    <source>
        <dbReference type="ARBA" id="ARBA00022864"/>
    </source>
</evidence>
<feature type="domain" description="RRM" evidence="11">
    <location>
        <begin position="2576"/>
        <end position="2636"/>
    </location>
</feature>
<dbReference type="Pfam" id="PF00076">
    <property type="entry name" value="RRM_1"/>
    <property type="match status" value="2"/>
</dbReference>
<feature type="modified residue" description="4-aspartylphosphate" evidence="7">
    <location>
        <position position="2150"/>
    </location>
</feature>
<protein>
    <recommendedName>
        <fullName evidence="3">histidine kinase</fullName>
        <ecNumber evidence="3">2.7.13.3</ecNumber>
    </recommendedName>
</protein>
<evidence type="ECO:0000256" key="1">
    <source>
        <dbReference type="ARBA" id="ARBA00000085"/>
    </source>
</evidence>
<feature type="compositionally biased region" description="Polar residues" evidence="9">
    <location>
        <begin position="971"/>
        <end position="991"/>
    </location>
</feature>
<feature type="transmembrane region" description="Helical" evidence="10">
    <location>
        <begin position="2275"/>
        <end position="2294"/>
    </location>
</feature>
<keyword evidence="8" id="KW-0694">RNA-binding</keyword>
<dbReference type="InterPro" id="IPR003661">
    <property type="entry name" value="HisK_dim/P_dom"/>
</dbReference>
<keyword evidence="6" id="KW-0902">Two-component regulatory system</keyword>
<keyword evidence="10" id="KW-1133">Transmembrane helix</keyword>
<feature type="domain" description="Response regulatory" evidence="13">
    <location>
        <begin position="2082"/>
        <end position="2219"/>
    </location>
</feature>
<feature type="compositionally biased region" description="Acidic residues" evidence="9">
    <location>
        <begin position="635"/>
        <end position="647"/>
    </location>
</feature>
<feature type="compositionally biased region" description="Basic and acidic residues" evidence="9">
    <location>
        <begin position="955"/>
        <end position="965"/>
    </location>
</feature>
<dbReference type="InterPro" id="IPR012677">
    <property type="entry name" value="Nucleotide-bd_a/b_plait_sf"/>
</dbReference>
<dbReference type="SMART" id="SM00388">
    <property type="entry name" value="HisKA"/>
    <property type="match status" value="1"/>
</dbReference>
<reference evidence="14 15" key="1">
    <citation type="submission" date="2020-08" db="EMBL/GenBank/DDBJ databases">
        <title>Plant Genome Project.</title>
        <authorList>
            <person name="Zhang R.-G."/>
        </authorList>
    </citation>
    <scope>NUCLEOTIDE SEQUENCE [LARGE SCALE GENOMIC DNA]</scope>
    <source>
        <tissue evidence="14">Rhizome</tissue>
    </source>
</reference>
<dbReference type="GO" id="GO:0003723">
    <property type="term" value="F:RNA binding"/>
    <property type="evidence" value="ECO:0007669"/>
    <property type="project" value="UniProtKB-UniRule"/>
</dbReference>
<dbReference type="PANTHER" id="PTHR43719:SF75">
    <property type="entry name" value="HISTIDINE KINASE CKI1"/>
    <property type="match status" value="1"/>
</dbReference>
<proteinExistence type="predicted"/>
<feature type="transmembrane region" description="Helical" evidence="10">
    <location>
        <begin position="1168"/>
        <end position="1188"/>
    </location>
</feature>
<comment type="function">
    <text evidence="2">Cytokinin receptor related to bacterial two-component regulators. Functions as a histidine kinase and transmits the stress signal to a downstream MAPK cascade.</text>
</comment>
<feature type="domain" description="Histidine kinase" evidence="12">
    <location>
        <begin position="1537"/>
        <end position="1806"/>
    </location>
</feature>
<dbReference type="Pfam" id="PF00512">
    <property type="entry name" value="HisKA"/>
    <property type="match status" value="1"/>
</dbReference>
<name>A0A8J5FXM9_ZINOF</name>
<evidence type="ECO:0000256" key="7">
    <source>
        <dbReference type="PROSITE-ProRule" id="PRU00169"/>
    </source>
</evidence>
<evidence type="ECO:0000256" key="2">
    <source>
        <dbReference type="ARBA" id="ARBA00002427"/>
    </source>
</evidence>
<evidence type="ECO:0000313" key="14">
    <source>
        <dbReference type="EMBL" id="KAG6497028.1"/>
    </source>
</evidence>
<feature type="compositionally biased region" description="Low complexity" evidence="9">
    <location>
        <begin position="2409"/>
        <end position="2423"/>
    </location>
</feature>
<dbReference type="EMBL" id="JACMSC010000012">
    <property type="protein sequence ID" value="KAG6497028.1"/>
    <property type="molecule type" value="Genomic_DNA"/>
</dbReference>
<gene>
    <name evidence="14" type="ORF">ZIOFF_044913</name>
</gene>
<dbReference type="CDD" id="cd17546">
    <property type="entry name" value="REC_hyHK_CKI1_RcsC-like"/>
    <property type="match status" value="1"/>
</dbReference>
<dbReference type="InterPro" id="IPR000504">
    <property type="entry name" value="RRM_dom"/>
</dbReference>
<dbReference type="Gene3D" id="3.40.50.2300">
    <property type="match status" value="1"/>
</dbReference>
<dbReference type="Gene3D" id="1.10.287.130">
    <property type="match status" value="1"/>
</dbReference>
<comment type="catalytic activity">
    <reaction evidence="1">
        <text>ATP + protein L-histidine = ADP + protein N-phospho-L-histidine.</text>
        <dbReference type="EC" id="2.7.13.3"/>
    </reaction>
</comment>
<dbReference type="InterPro" id="IPR036915">
    <property type="entry name" value="Cyclin-like_sf"/>
</dbReference>
<feature type="compositionally biased region" description="Low complexity" evidence="9">
    <location>
        <begin position="652"/>
        <end position="666"/>
    </location>
</feature>
<dbReference type="GO" id="GO:0000155">
    <property type="term" value="F:phosphorelay sensor kinase activity"/>
    <property type="evidence" value="ECO:0007669"/>
    <property type="project" value="InterPro"/>
</dbReference>
<keyword evidence="4 7" id="KW-0597">Phosphoprotein</keyword>
<evidence type="ECO:0000256" key="10">
    <source>
        <dbReference type="SAM" id="Phobius"/>
    </source>
</evidence>
<dbReference type="Gene3D" id="3.30.70.330">
    <property type="match status" value="4"/>
</dbReference>
<feature type="compositionally biased region" description="Basic and acidic residues" evidence="9">
    <location>
        <begin position="2434"/>
        <end position="2450"/>
    </location>
</feature>
<dbReference type="Pfam" id="PF00072">
    <property type="entry name" value="Response_reg"/>
    <property type="match status" value="1"/>
</dbReference>
<feature type="compositionally biased region" description="Acidic residues" evidence="9">
    <location>
        <begin position="2321"/>
        <end position="2335"/>
    </location>
</feature>
<dbReference type="CDD" id="cd00043">
    <property type="entry name" value="CYCLIN_SF"/>
    <property type="match status" value="1"/>
</dbReference>
<keyword evidence="10" id="KW-0812">Transmembrane</keyword>
<evidence type="ECO:0000256" key="3">
    <source>
        <dbReference type="ARBA" id="ARBA00012438"/>
    </source>
</evidence>
<keyword evidence="10" id="KW-0472">Membrane</keyword>
<dbReference type="SMART" id="SM00360">
    <property type="entry name" value="RRM"/>
    <property type="match status" value="4"/>
</dbReference>
<dbReference type="InterPro" id="IPR036097">
    <property type="entry name" value="HisK_dim/P_sf"/>
</dbReference>
<dbReference type="InterPro" id="IPR001789">
    <property type="entry name" value="Sig_transdc_resp-reg_receiver"/>
</dbReference>
<accession>A0A8J5FXM9</accession>
<keyword evidence="15" id="KW-1185">Reference proteome</keyword>
<dbReference type="GO" id="GO:0009736">
    <property type="term" value="P:cytokinin-activated signaling pathway"/>
    <property type="evidence" value="ECO:0007669"/>
    <property type="project" value="UniProtKB-KW"/>
</dbReference>
<dbReference type="InterPro" id="IPR004358">
    <property type="entry name" value="Sig_transdc_His_kin-like_C"/>
</dbReference>
<keyword evidence="5" id="KW-0932">Cytokinin signaling pathway</keyword>
<evidence type="ECO:0000259" key="12">
    <source>
        <dbReference type="PROSITE" id="PS50109"/>
    </source>
</evidence>
<dbReference type="SUPFAM" id="SSF47384">
    <property type="entry name" value="Homodimeric domain of signal transducing histidine kinase"/>
    <property type="match status" value="1"/>
</dbReference>
<feature type="region of interest" description="Disordered" evidence="9">
    <location>
        <begin position="2392"/>
        <end position="2450"/>
    </location>
</feature>
<feature type="domain" description="RRM" evidence="11">
    <location>
        <begin position="760"/>
        <end position="846"/>
    </location>
</feature>
<dbReference type="PANTHER" id="PTHR43719">
    <property type="entry name" value="TWO-COMPONENT HISTIDINE KINASE"/>
    <property type="match status" value="1"/>
</dbReference>
<dbReference type="PROSITE" id="PS50102">
    <property type="entry name" value="RRM"/>
    <property type="match status" value="3"/>
</dbReference>
<dbReference type="CDD" id="cd00082">
    <property type="entry name" value="HisKA"/>
    <property type="match status" value="1"/>
</dbReference>
<evidence type="ECO:0000256" key="4">
    <source>
        <dbReference type="ARBA" id="ARBA00022553"/>
    </source>
</evidence>